<feature type="compositionally biased region" description="Gly residues" evidence="1">
    <location>
        <begin position="212"/>
        <end position="243"/>
    </location>
</feature>
<feature type="transmembrane region" description="Helical" evidence="2">
    <location>
        <begin position="16"/>
        <end position="39"/>
    </location>
</feature>
<dbReference type="Proteomes" id="UP000001052">
    <property type="component" value="Chromosome"/>
</dbReference>
<evidence type="ECO:0000313" key="4">
    <source>
        <dbReference type="Proteomes" id="UP000001052"/>
    </source>
</evidence>
<reference evidence="4" key="1">
    <citation type="submission" date="2009-09" db="EMBL/GenBank/DDBJ databases">
        <title>The complete chromosome of Desulfohalobium retbaense DSM 5692.</title>
        <authorList>
            <consortium name="US DOE Joint Genome Institute (JGI-PGF)"/>
            <person name="Lucas S."/>
            <person name="Copeland A."/>
            <person name="Lapidus A."/>
            <person name="Glavina del Rio T."/>
            <person name="Dalin E."/>
            <person name="Tice H."/>
            <person name="Bruce D."/>
            <person name="Goodwin L."/>
            <person name="Pitluck S."/>
            <person name="Kyrpides N."/>
            <person name="Mavromatis K."/>
            <person name="Ivanova N."/>
            <person name="Mikhailova N."/>
            <person name="Munk A.C."/>
            <person name="Brettin T."/>
            <person name="Detter J.C."/>
            <person name="Han C."/>
            <person name="Tapia R."/>
            <person name="Larimer F."/>
            <person name="Land M."/>
            <person name="Hauser L."/>
            <person name="Markowitz V."/>
            <person name="Cheng J.-F."/>
            <person name="Hugenholtz P."/>
            <person name="Woyke T."/>
            <person name="Wu D."/>
            <person name="Spring S."/>
            <person name="Klenk H.-P."/>
            <person name="Eisen J.A."/>
        </authorList>
    </citation>
    <scope>NUCLEOTIDE SEQUENCE [LARGE SCALE GENOMIC DNA]</scope>
    <source>
        <strain evidence="4">DSM 5692</strain>
    </source>
</reference>
<evidence type="ECO:0000313" key="3">
    <source>
        <dbReference type="EMBL" id="ACV69282.1"/>
    </source>
</evidence>
<evidence type="ECO:0000256" key="2">
    <source>
        <dbReference type="SAM" id="Phobius"/>
    </source>
</evidence>
<dbReference type="KEGG" id="drt:Dret_1998"/>
<proteinExistence type="predicted"/>
<feature type="region of interest" description="Disordered" evidence="1">
    <location>
        <begin position="211"/>
        <end position="247"/>
    </location>
</feature>
<dbReference type="eggNOG" id="ENOG502ZEZN">
    <property type="taxonomic scope" value="Bacteria"/>
</dbReference>
<dbReference type="EMBL" id="CP001734">
    <property type="protein sequence ID" value="ACV69282.1"/>
    <property type="molecule type" value="Genomic_DNA"/>
</dbReference>
<evidence type="ECO:0000256" key="1">
    <source>
        <dbReference type="SAM" id="MobiDB-lite"/>
    </source>
</evidence>
<dbReference type="HOGENOM" id="CLU_955553_0_0_7"/>
<reference evidence="3 4" key="2">
    <citation type="journal article" date="2010" name="Stand. Genomic Sci.">
        <title>Complete genome sequence of Desulfohalobium retbaense type strain (HR(100)).</title>
        <authorList>
            <person name="Spring S."/>
            <person name="Nolan M."/>
            <person name="Lapidus A."/>
            <person name="Glavina Del Rio T."/>
            <person name="Copeland A."/>
            <person name="Tice H."/>
            <person name="Cheng J.F."/>
            <person name="Lucas S."/>
            <person name="Land M."/>
            <person name="Chen F."/>
            <person name="Bruce D."/>
            <person name="Goodwin L."/>
            <person name="Pitluck S."/>
            <person name="Ivanova N."/>
            <person name="Mavromatis K."/>
            <person name="Mikhailova N."/>
            <person name="Pati A."/>
            <person name="Chen A."/>
            <person name="Palaniappan K."/>
            <person name="Hauser L."/>
            <person name="Chang Y.J."/>
            <person name="Jeffries C.D."/>
            <person name="Munk C."/>
            <person name="Kiss H."/>
            <person name="Chain P."/>
            <person name="Han C."/>
            <person name="Brettin T."/>
            <person name="Detter J.C."/>
            <person name="Schuler E."/>
            <person name="Goker M."/>
            <person name="Rohde M."/>
            <person name="Bristow J."/>
            <person name="Eisen J.A."/>
            <person name="Markowitz V."/>
            <person name="Hugenholtz P."/>
            <person name="Kyrpides N.C."/>
            <person name="Klenk H.P."/>
        </authorList>
    </citation>
    <scope>NUCLEOTIDE SEQUENCE [LARGE SCALE GENOMIC DNA]</scope>
    <source>
        <strain evidence="3 4">DSM 5692</strain>
    </source>
</reference>
<dbReference type="AlphaFoldDB" id="C8X4Q9"/>
<name>C8X4Q9_DESRD</name>
<protein>
    <recommendedName>
        <fullName evidence="5">Type 4 fimbrial biogenesis protein PilX N-terminal domain-containing protein</fullName>
    </recommendedName>
</protein>
<organism evidence="3 4">
    <name type="scientific">Desulfohalobium retbaense (strain ATCC 49708 / DSM 5692 / JCM 16813 / HR100)</name>
    <dbReference type="NCBI Taxonomy" id="485915"/>
    <lineage>
        <taxon>Bacteria</taxon>
        <taxon>Pseudomonadati</taxon>
        <taxon>Thermodesulfobacteriota</taxon>
        <taxon>Desulfovibrionia</taxon>
        <taxon>Desulfovibrionales</taxon>
        <taxon>Desulfohalobiaceae</taxon>
        <taxon>Desulfohalobium</taxon>
    </lineage>
</organism>
<accession>C8X4Q9</accession>
<gene>
    <name evidence="3" type="ordered locus">Dret_1998</name>
</gene>
<keyword evidence="2" id="KW-0812">Transmembrane</keyword>
<keyword evidence="4" id="KW-1185">Reference proteome</keyword>
<dbReference type="STRING" id="485915.Dret_1998"/>
<sequence>MRPQSDTQCHAQHGSVIIAAMVFLVVVAAAAAGISHLTFSSAMVSTERVDSERAFYAAESARLMGWSRTESINFGNNTDDLGANYDGGEYRGWVGDSWNDARARHAIETGGGPWKDPNDPHWDEPDNAYNPDDIKDTTFNDLAITKKISGGPHVTITGGLYINAKVAGSSQWEVQGDACIGNDAELKGWPGQSAFEGNVFFENEEAIDAVEVGGGGPPGGGGGPPGGGGGPPGGGGGPPGGNYDGCVYVNGELDEERSGASGCDEDKSIWCGIGGFDGGGGGGSWGYASSD</sequence>
<keyword evidence="2" id="KW-1133">Transmembrane helix</keyword>
<evidence type="ECO:0008006" key="5">
    <source>
        <dbReference type="Google" id="ProtNLM"/>
    </source>
</evidence>
<keyword evidence="2" id="KW-0472">Membrane</keyword>